<dbReference type="InterPro" id="IPR026992">
    <property type="entry name" value="DIOX_N"/>
</dbReference>
<dbReference type="Proteomes" id="UP000076761">
    <property type="component" value="Unassembled WGS sequence"/>
</dbReference>
<dbReference type="AlphaFoldDB" id="A0A165QGQ3"/>
<dbReference type="PANTHER" id="PTHR10209:SF881">
    <property type="entry name" value="FI07970P-RELATED"/>
    <property type="match status" value="1"/>
</dbReference>
<proteinExistence type="inferred from homology"/>
<dbReference type="FunCoup" id="A0A165QGQ3">
    <property type="interactions" value="4"/>
</dbReference>
<keyword evidence="8" id="KW-1185">Reference proteome</keyword>
<dbReference type="STRING" id="1314782.A0A165QGQ3"/>
<protein>
    <submittedName>
        <fullName evidence="7">Putative gibberellin 3-beta hydroxylase</fullName>
    </submittedName>
</protein>
<evidence type="ECO:0000256" key="3">
    <source>
        <dbReference type="ARBA" id="ARBA00023002"/>
    </source>
</evidence>
<evidence type="ECO:0000256" key="1">
    <source>
        <dbReference type="ARBA" id="ARBA00008056"/>
    </source>
</evidence>
<dbReference type="PROSITE" id="PS51471">
    <property type="entry name" value="FE2OG_OXY"/>
    <property type="match status" value="1"/>
</dbReference>
<dbReference type="Gene3D" id="2.60.120.330">
    <property type="entry name" value="B-lactam Antibiotic, Isopenicillin N Synthase, Chain"/>
    <property type="match status" value="1"/>
</dbReference>
<evidence type="ECO:0000313" key="8">
    <source>
        <dbReference type="Proteomes" id="UP000076761"/>
    </source>
</evidence>
<dbReference type="EMBL" id="KV425596">
    <property type="protein sequence ID" value="KZT22409.1"/>
    <property type="molecule type" value="Genomic_DNA"/>
</dbReference>
<organism evidence="7 8">
    <name type="scientific">Neolentinus lepideus HHB14362 ss-1</name>
    <dbReference type="NCBI Taxonomy" id="1314782"/>
    <lineage>
        <taxon>Eukaryota</taxon>
        <taxon>Fungi</taxon>
        <taxon>Dikarya</taxon>
        <taxon>Basidiomycota</taxon>
        <taxon>Agaricomycotina</taxon>
        <taxon>Agaricomycetes</taxon>
        <taxon>Gloeophyllales</taxon>
        <taxon>Gloeophyllaceae</taxon>
        <taxon>Neolentinus</taxon>
    </lineage>
</organism>
<dbReference type="GO" id="GO:0046872">
    <property type="term" value="F:metal ion binding"/>
    <property type="evidence" value="ECO:0007669"/>
    <property type="project" value="UniProtKB-KW"/>
</dbReference>
<keyword evidence="3 5" id="KW-0560">Oxidoreductase</keyword>
<reference evidence="7 8" key="1">
    <citation type="journal article" date="2016" name="Mol. Biol. Evol.">
        <title>Comparative Genomics of Early-Diverging Mushroom-Forming Fungi Provides Insights into the Origins of Lignocellulose Decay Capabilities.</title>
        <authorList>
            <person name="Nagy L.G."/>
            <person name="Riley R."/>
            <person name="Tritt A."/>
            <person name="Adam C."/>
            <person name="Daum C."/>
            <person name="Floudas D."/>
            <person name="Sun H."/>
            <person name="Yadav J.S."/>
            <person name="Pangilinan J."/>
            <person name="Larsson K.H."/>
            <person name="Matsuura K."/>
            <person name="Barry K."/>
            <person name="Labutti K."/>
            <person name="Kuo R."/>
            <person name="Ohm R.A."/>
            <person name="Bhattacharya S.S."/>
            <person name="Shirouzu T."/>
            <person name="Yoshinaga Y."/>
            <person name="Martin F.M."/>
            <person name="Grigoriev I.V."/>
            <person name="Hibbett D.S."/>
        </authorList>
    </citation>
    <scope>NUCLEOTIDE SEQUENCE [LARGE SCALE GENOMIC DNA]</scope>
    <source>
        <strain evidence="7 8">HHB14362 ss-1</strain>
    </source>
</reference>
<evidence type="ECO:0000256" key="5">
    <source>
        <dbReference type="RuleBase" id="RU003682"/>
    </source>
</evidence>
<dbReference type="PANTHER" id="PTHR10209">
    <property type="entry name" value="OXIDOREDUCTASE, 2OG-FE II OXYGENASE FAMILY PROTEIN"/>
    <property type="match status" value="1"/>
</dbReference>
<comment type="similarity">
    <text evidence="1 5">Belongs to the iron/ascorbate-dependent oxidoreductase family.</text>
</comment>
<dbReference type="InParanoid" id="A0A165QGQ3"/>
<dbReference type="Pfam" id="PF14226">
    <property type="entry name" value="DIOX_N"/>
    <property type="match status" value="1"/>
</dbReference>
<feature type="domain" description="Fe2OG dioxygenase" evidence="6">
    <location>
        <begin position="209"/>
        <end position="311"/>
    </location>
</feature>
<name>A0A165QGQ3_9AGAM</name>
<sequence>MSPVITEVADKLARESSYTLRLDNIGQTVQVSSNISRTADEIPIIDISGAFSDRYEDRKAVAEHVREASSRIGFFYMVNHGIDPECQKDTFEQARRFFSLPEEKKMEIYTGLVPDEYVGYHPLLTSNRDGRKHSDLSEAFNWAYDAEFDPIATDNTRPSISIWPSGLPGFRETLYAYHTQLLTLARRMSRVFALALHMPENYFDEYVQHPEAAMRVLHYPAQEASVDDQNGIGPHTDFECFTIVTQDENNGLEVLSKSGEWIKAPPVPGALVVNIADCFMRQTNNFFVSTIHRVINKSGKERYSAPFFFGFDRETLVEPVPSCVSEENPAKYPVVTFGEYYRWRASTAKTDGL</sequence>
<dbReference type="InterPro" id="IPR044861">
    <property type="entry name" value="IPNS-like_FE2OG_OXY"/>
</dbReference>
<evidence type="ECO:0000256" key="2">
    <source>
        <dbReference type="ARBA" id="ARBA00022723"/>
    </source>
</evidence>
<evidence type="ECO:0000313" key="7">
    <source>
        <dbReference type="EMBL" id="KZT22409.1"/>
    </source>
</evidence>
<dbReference type="SUPFAM" id="SSF51197">
    <property type="entry name" value="Clavaminate synthase-like"/>
    <property type="match status" value="1"/>
</dbReference>
<keyword evidence="2 5" id="KW-0479">Metal-binding</keyword>
<gene>
    <name evidence="7" type="ORF">NEOLEDRAFT_1180978</name>
</gene>
<dbReference type="PRINTS" id="PR00682">
    <property type="entry name" value="IPNSYNTHASE"/>
</dbReference>
<dbReference type="GO" id="GO:0016491">
    <property type="term" value="F:oxidoreductase activity"/>
    <property type="evidence" value="ECO:0007669"/>
    <property type="project" value="UniProtKB-KW"/>
</dbReference>
<evidence type="ECO:0000256" key="4">
    <source>
        <dbReference type="ARBA" id="ARBA00023004"/>
    </source>
</evidence>
<dbReference type="Pfam" id="PF03171">
    <property type="entry name" value="2OG-FeII_Oxy"/>
    <property type="match status" value="1"/>
</dbReference>
<dbReference type="InterPro" id="IPR027443">
    <property type="entry name" value="IPNS-like_sf"/>
</dbReference>
<accession>A0A165QGQ3</accession>
<keyword evidence="4 5" id="KW-0408">Iron</keyword>
<evidence type="ECO:0000259" key="6">
    <source>
        <dbReference type="PROSITE" id="PS51471"/>
    </source>
</evidence>
<dbReference type="OrthoDB" id="288590at2759"/>
<dbReference type="InterPro" id="IPR005123">
    <property type="entry name" value="Oxoglu/Fe-dep_dioxygenase_dom"/>
</dbReference>